<protein>
    <submittedName>
        <fullName evidence="1">Uncharacterized protein</fullName>
    </submittedName>
</protein>
<dbReference type="HOGENOM" id="CLU_3304982_0_0_9"/>
<name>E0TYP6_BACSH</name>
<evidence type="ECO:0000313" key="1">
    <source>
        <dbReference type="EMBL" id="ADM37097.1"/>
    </source>
</evidence>
<reference evidence="1 2" key="2">
    <citation type="journal article" date="2011" name="Microbiology">
        <title>The genome sequence of Bacillus subtilis subsp. spizizenii W23: insights into speciation within the B. subtilis complex and into the history of B. subtilis genetics.</title>
        <authorList>
            <person name="Zeigler D.R."/>
        </authorList>
    </citation>
    <scope>NUCLEOTIDE SEQUENCE [LARGE SCALE GENOMIC DNA]</scope>
    <source>
        <strain evidence="2">ATCC 23059 / NRRL B-14472 / W23</strain>
    </source>
</reference>
<dbReference type="KEGG" id="bss:BSUW23_05220"/>
<reference key="1">
    <citation type="submission" date="2010-08" db="EMBL/GenBank/DDBJ databases">
        <authorList>
            <person name="Zeigler D.R."/>
        </authorList>
    </citation>
    <scope>NUCLEOTIDE SEQUENCE</scope>
    <source>
        <strain>W23</strain>
    </source>
</reference>
<accession>E0TYP6</accession>
<proteinExistence type="predicted"/>
<dbReference type="EMBL" id="CP002183">
    <property type="protein sequence ID" value="ADM37097.1"/>
    <property type="molecule type" value="Genomic_DNA"/>
</dbReference>
<sequence>MLEITLTFGTLLFVYIVTEERSKNQIIKLQFYFAGTLRR</sequence>
<gene>
    <name evidence="1" type="ordered locus">BSUW23_05220</name>
</gene>
<evidence type="ECO:0000313" key="2">
    <source>
        <dbReference type="Proteomes" id="UP000002233"/>
    </source>
</evidence>
<dbReference type="Proteomes" id="UP000002233">
    <property type="component" value="Chromosome"/>
</dbReference>
<dbReference type="AlphaFoldDB" id="E0TYP6"/>
<organism evidence="1 2">
    <name type="scientific">Bacillus spizizenii (strain ATCC 23059 / NRRL B-14472 / W23)</name>
    <name type="common">Bacillus subtilis subsp. spizizenii</name>
    <dbReference type="NCBI Taxonomy" id="655816"/>
    <lineage>
        <taxon>Bacteria</taxon>
        <taxon>Bacillati</taxon>
        <taxon>Bacillota</taxon>
        <taxon>Bacilli</taxon>
        <taxon>Bacillales</taxon>
        <taxon>Bacillaceae</taxon>
        <taxon>Bacillus</taxon>
    </lineage>
</organism>